<dbReference type="InterPro" id="IPR001279">
    <property type="entry name" value="Metallo-B-lactamas"/>
</dbReference>
<name>A0AAD8YCU3_9STRA</name>
<dbReference type="PANTHER" id="PTHR42773">
    <property type="entry name" value="METALLO-BETA-LACTAMASE-RELATED"/>
    <property type="match status" value="1"/>
</dbReference>
<dbReference type="Proteomes" id="UP001224775">
    <property type="component" value="Unassembled WGS sequence"/>
</dbReference>
<dbReference type="PROSITE" id="PS51257">
    <property type="entry name" value="PROKAR_LIPOPROTEIN"/>
    <property type="match status" value="1"/>
</dbReference>
<evidence type="ECO:0000313" key="4">
    <source>
        <dbReference type="Proteomes" id="UP001224775"/>
    </source>
</evidence>
<feature type="domain" description="Metallo-beta-lactamase" evidence="2">
    <location>
        <begin position="169"/>
        <end position="374"/>
    </location>
</feature>
<dbReference type="Pfam" id="PF13370">
    <property type="entry name" value="Fer4_13"/>
    <property type="match status" value="1"/>
</dbReference>
<dbReference type="EMBL" id="JATAAI010000009">
    <property type="protein sequence ID" value="KAK1743107.1"/>
    <property type="molecule type" value="Genomic_DNA"/>
</dbReference>
<keyword evidence="4" id="KW-1185">Reference proteome</keyword>
<dbReference type="SUPFAM" id="SSF54862">
    <property type="entry name" value="4Fe-4S ferredoxins"/>
    <property type="match status" value="1"/>
</dbReference>
<evidence type="ECO:0000259" key="2">
    <source>
        <dbReference type="SMART" id="SM00849"/>
    </source>
</evidence>
<evidence type="ECO:0000313" key="3">
    <source>
        <dbReference type="EMBL" id="KAK1743107.1"/>
    </source>
</evidence>
<protein>
    <submittedName>
        <fullName evidence="3">MBL-fold metallo-hydrolase domain-containing protein</fullName>
    </submittedName>
</protein>
<dbReference type="SMART" id="SM00849">
    <property type="entry name" value="Lactamase_B"/>
    <property type="match status" value="1"/>
</dbReference>
<feature type="chain" id="PRO_5042133663" evidence="1">
    <location>
        <begin position="29"/>
        <end position="407"/>
    </location>
</feature>
<reference evidence="3" key="1">
    <citation type="submission" date="2023-06" db="EMBL/GenBank/DDBJ databases">
        <title>Survivors Of The Sea: Transcriptome response of Skeletonema marinoi to long-term dormancy.</title>
        <authorList>
            <person name="Pinder M.I.M."/>
            <person name="Kourtchenko O."/>
            <person name="Robertson E.K."/>
            <person name="Larsson T."/>
            <person name="Maumus F."/>
            <person name="Osuna-Cruz C.M."/>
            <person name="Vancaester E."/>
            <person name="Stenow R."/>
            <person name="Vandepoele K."/>
            <person name="Ploug H."/>
            <person name="Bruchert V."/>
            <person name="Godhe A."/>
            <person name="Topel M."/>
        </authorList>
    </citation>
    <scope>NUCLEOTIDE SEQUENCE</scope>
    <source>
        <strain evidence="3">R05AC</strain>
    </source>
</reference>
<feature type="signal peptide" evidence="1">
    <location>
        <begin position="1"/>
        <end position="28"/>
    </location>
</feature>
<dbReference type="SUPFAM" id="SSF56281">
    <property type="entry name" value="Metallo-hydrolase/oxidoreductase"/>
    <property type="match status" value="1"/>
</dbReference>
<dbReference type="AlphaFoldDB" id="A0AAD8YCU3"/>
<gene>
    <name evidence="3" type="ORF">QTG54_005728</name>
</gene>
<comment type="caution">
    <text evidence="3">The sequence shown here is derived from an EMBL/GenBank/DDBJ whole genome shotgun (WGS) entry which is preliminary data.</text>
</comment>
<organism evidence="3 4">
    <name type="scientific">Skeletonema marinoi</name>
    <dbReference type="NCBI Taxonomy" id="267567"/>
    <lineage>
        <taxon>Eukaryota</taxon>
        <taxon>Sar</taxon>
        <taxon>Stramenopiles</taxon>
        <taxon>Ochrophyta</taxon>
        <taxon>Bacillariophyta</taxon>
        <taxon>Coscinodiscophyceae</taxon>
        <taxon>Thalassiosirophycidae</taxon>
        <taxon>Thalassiosirales</taxon>
        <taxon>Skeletonemataceae</taxon>
        <taxon>Skeletonema</taxon>
        <taxon>Skeletonema marinoi-dohrnii complex</taxon>
    </lineage>
</organism>
<dbReference type="PANTHER" id="PTHR42773:SF1">
    <property type="entry name" value="METALLO-BETA-LACTAMASE FAMILY PROTEIN"/>
    <property type="match status" value="1"/>
</dbReference>
<dbReference type="Gene3D" id="3.60.15.10">
    <property type="entry name" value="Ribonuclease Z/Hydroxyacylglutathione hydrolase-like"/>
    <property type="match status" value="1"/>
</dbReference>
<dbReference type="InterPro" id="IPR036866">
    <property type="entry name" value="RibonucZ/Hydroxyglut_hydro"/>
</dbReference>
<accession>A0AAD8YCU3</accession>
<dbReference type="Gene3D" id="3.30.70.20">
    <property type="match status" value="1"/>
</dbReference>
<evidence type="ECO:0000256" key="1">
    <source>
        <dbReference type="SAM" id="SignalP"/>
    </source>
</evidence>
<keyword evidence="1" id="KW-0732">Signal</keyword>
<proteinExistence type="predicted"/>
<sequence>MKSSLFVLRSGAALHLVLLGSVTLPAASFSCISRIRTLSSAHSQPLRAAPQRLDENVQGILYVNDRCINCAACSNFAPNVFERGSKLKHIVYKQPTVQNKNELEEARAALAACPVAAIRVESKVTDSDAELKRALSIQPNGDALFPRQIISEIDLGVFYLGHHNEASFGAIPYLVRGKSPYGIDISVMVDVPRFSRSAVTAVKSLSPSGPDYLFLTHVDDTADHNKWVEEFPTMQRIFHAGDLGRHNWIGDTTLENVEILLKGKVEDGAKELMIWDINGNQMDEMQPLQEEEILILHTPGHSPGSISLLFRPKSDSVHNCNGILFTGDTYSWTTRDGGHMSGFPRYGNDLPEQAQTLKLLGELSHMWDIIAPGHGHLRSYTTLKGEENESKTKGDDIDIAVSELLSY</sequence>